<evidence type="ECO:0000256" key="8">
    <source>
        <dbReference type="ARBA" id="ARBA00022960"/>
    </source>
</evidence>
<dbReference type="AlphaFoldDB" id="A0A1E7JWS4"/>
<dbReference type="InterPro" id="IPR050396">
    <property type="entry name" value="Glycosyltr_51/Transpeptidase"/>
</dbReference>
<feature type="domain" description="Penicillin-binding protein transpeptidase" evidence="16">
    <location>
        <begin position="539"/>
        <end position="708"/>
    </location>
</feature>
<dbReference type="GO" id="GO:0071555">
    <property type="term" value="P:cell wall organization"/>
    <property type="evidence" value="ECO:0007669"/>
    <property type="project" value="UniProtKB-KW"/>
</dbReference>
<evidence type="ECO:0000256" key="12">
    <source>
        <dbReference type="ARBA" id="ARBA00034000"/>
    </source>
</evidence>
<accession>A0A1E7JWS4</accession>
<keyword evidence="10" id="KW-0511">Multifunctional enzyme</keyword>
<dbReference type="InterPro" id="IPR023346">
    <property type="entry name" value="Lysozyme-like_dom_sf"/>
</dbReference>
<feature type="compositionally biased region" description="Gly residues" evidence="14">
    <location>
        <begin position="825"/>
        <end position="876"/>
    </location>
</feature>
<keyword evidence="7" id="KW-0378">Hydrolase</keyword>
<dbReference type="InterPro" id="IPR001460">
    <property type="entry name" value="PCN-bd_Tpept"/>
</dbReference>
<dbReference type="PATRIC" id="fig|1075402.3.peg.654"/>
<keyword evidence="15" id="KW-0812">Transmembrane</keyword>
<dbReference type="GO" id="GO:0008955">
    <property type="term" value="F:peptidoglycan glycosyltransferase activity"/>
    <property type="evidence" value="ECO:0007669"/>
    <property type="project" value="UniProtKB-EC"/>
</dbReference>
<reference evidence="18 19" key="1">
    <citation type="journal article" date="2016" name="Front. Microbiol.">
        <title>Comparative Genomics Analysis of Streptomyces Species Reveals Their Adaptation to the Marine Environment and Their Diversity at the Genomic Level.</title>
        <authorList>
            <person name="Tian X."/>
            <person name="Zhang Z."/>
            <person name="Yang T."/>
            <person name="Chen M."/>
            <person name="Li J."/>
            <person name="Chen F."/>
            <person name="Yang J."/>
            <person name="Li W."/>
            <person name="Zhang B."/>
            <person name="Zhang Z."/>
            <person name="Wu J."/>
            <person name="Zhang C."/>
            <person name="Long L."/>
            <person name="Xiao J."/>
        </authorList>
    </citation>
    <scope>NUCLEOTIDE SEQUENCE [LARGE SCALE GENOMIC DNA]</scope>
    <source>
        <strain evidence="18 19">SCSIO 02100</strain>
    </source>
</reference>
<dbReference type="GO" id="GO:0009002">
    <property type="term" value="F:serine-type D-Ala-D-Ala carboxypeptidase activity"/>
    <property type="evidence" value="ECO:0007669"/>
    <property type="project" value="UniProtKB-EC"/>
</dbReference>
<feature type="region of interest" description="Disordered" evidence="14">
    <location>
        <begin position="759"/>
        <end position="886"/>
    </location>
</feature>
<comment type="catalytic activity">
    <reaction evidence="12">
        <text>Preferential cleavage: (Ac)2-L-Lys-D-Ala-|-D-Ala. Also transpeptidation of peptidyl-alanyl moieties that are N-acyl substituents of D-alanine.</text>
        <dbReference type="EC" id="3.4.16.4"/>
    </reaction>
</comment>
<dbReference type="InterPro" id="IPR001264">
    <property type="entry name" value="Glyco_trans_51"/>
</dbReference>
<dbReference type="SUPFAM" id="SSF56601">
    <property type="entry name" value="beta-lactamase/transpeptidase-like"/>
    <property type="match status" value="1"/>
</dbReference>
<organism evidence="18 19">
    <name type="scientific">Streptomyces oceani</name>
    <dbReference type="NCBI Taxonomy" id="1075402"/>
    <lineage>
        <taxon>Bacteria</taxon>
        <taxon>Bacillati</taxon>
        <taxon>Actinomycetota</taxon>
        <taxon>Actinomycetes</taxon>
        <taxon>Kitasatosporales</taxon>
        <taxon>Streptomycetaceae</taxon>
        <taxon>Streptomyces</taxon>
    </lineage>
</organism>
<feature type="region of interest" description="Disordered" evidence="14">
    <location>
        <begin position="1"/>
        <end position="86"/>
    </location>
</feature>
<gene>
    <name evidence="18" type="ORF">AN216_22260</name>
</gene>
<dbReference type="Proteomes" id="UP000176101">
    <property type="component" value="Unassembled WGS sequence"/>
</dbReference>
<sequence>MSEHRRKQPQGRGRRAAQPPSGRRAAPPREATTSSHGPSSGGRAAARRASEPQGGGGRRRAANASAAAGAAAGGRAAARGRAQARAKKRFIDYPRSDRHGARRWLPSWKQWLGMFVTFAGLMMGLVGIAYAMVDIPNPNEAATSQKNVYYWANGERMVTAGGGDQNRQTVPLKRIDSSMQDAVISAENESFYEDPGIDVMGIGRAVFNMATGGDTQSGSTITQQYVKNLYLDQSQTLSRKAKELLISIKVGANEEKDKILEGYLNTAYYGRGAYGIQAAAQAYYDKDAADLSESQSAFLASVLNGPNLYDPHGGEGGGPAQQPKKNRERAETRWAWILDREVETGRLSKAKRDKIDGFPMPNEPEKSTNLKGQIGYLVNLANSDVISNPDSGITERELNTGGYQIYTTFNKKKTMALEDTVKKVKEENLKPKEREKDKHVQFGGASVRPGDGAIVAIYGGESAVTHYTNNADYTGASVGSTFKPYVMAAALRDGVRDPEGPEEQGPDLRTPVSPKSVYNGDNRVKLLEYDGDTWLNKENDEWHQKNEGDKDYGKISLREAMIVSANTPFIQLGMDVGLDQVRDATLDAGVNEESLASLTPTFSLGTSAPSAIRMATGYATFAESGVQAEPYSVSKVKDNGKVEYAHEKQTERNFDANVADTVTNMLEAVVEDEKGTGKAAGVLQRPVAGKTGTTDDNKHAWFAGYTRQLSTAIGMWRLNDQIESPEFLSMYGTAGREKIHGASFPAEVWTEYMQGATKGDPVKSFPEPSPIGEKVCSHCPDPSPTPTPTPSDEPSPTKSPSDKPSEPSDSPSVPDPSPSDSWPIGGPGGGEEDGGQNGGPGQPDGGQTGGPGQPDGGQTGGPGQPDGGGDADGGIFAGPNAEARRE</sequence>
<dbReference type="GO" id="GO:0006508">
    <property type="term" value="P:proteolysis"/>
    <property type="evidence" value="ECO:0007669"/>
    <property type="project" value="UniProtKB-KW"/>
</dbReference>
<evidence type="ECO:0000313" key="18">
    <source>
        <dbReference type="EMBL" id="OEU96082.1"/>
    </source>
</evidence>
<evidence type="ECO:0000256" key="6">
    <source>
        <dbReference type="ARBA" id="ARBA00022679"/>
    </source>
</evidence>
<keyword evidence="5" id="KW-0328">Glycosyltransferase</keyword>
<feature type="region of interest" description="Disordered" evidence="14">
    <location>
        <begin position="495"/>
        <end position="517"/>
    </location>
</feature>
<keyword evidence="9" id="KW-0573">Peptidoglycan synthesis</keyword>
<evidence type="ECO:0000259" key="16">
    <source>
        <dbReference type="Pfam" id="PF00905"/>
    </source>
</evidence>
<dbReference type="GO" id="GO:0008658">
    <property type="term" value="F:penicillin binding"/>
    <property type="evidence" value="ECO:0007669"/>
    <property type="project" value="InterPro"/>
</dbReference>
<dbReference type="GO" id="GO:0008360">
    <property type="term" value="P:regulation of cell shape"/>
    <property type="evidence" value="ECO:0007669"/>
    <property type="project" value="UniProtKB-KW"/>
</dbReference>
<evidence type="ECO:0000256" key="11">
    <source>
        <dbReference type="ARBA" id="ARBA00023316"/>
    </source>
</evidence>
<dbReference type="GO" id="GO:0009252">
    <property type="term" value="P:peptidoglycan biosynthetic process"/>
    <property type="evidence" value="ECO:0007669"/>
    <property type="project" value="UniProtKB-KW"/>
</dbReference>
<protein>
    <submittedName>
        <fullName evidence="18">Penicillin-binding protein</fullName>
    </submittedName>
</protein>
<feature type="compositionally biased region" description="Low complexity" evidence="14">
    <location>
        <begin position="807"/>
        <end position="824"/>
    </location>
</feature>
<name>A0A1E7JWS4_9ACTN</name>
<evidence type="ECO:0000256" key="5">
    <source>
        <dbReference type="ARBA" id="ARBA00022676"/>
    </source>
</evidence>
<comment type="similarity">
    <text evidence="1">In the C-terminal section; belongs to the transpeptidase family.</text>
</comment>
<evidence type="ECO:0000256" key="3">
    <source>
        <dbReference type="ARBA" id="ARBA00022645"/>
    </source>
</evidence>
<evidence type="ECO:0000256" key="1">
    <source>
        <dbReference type="ARBA" id="ARBA00007090"/>
    </source>
</evidence>
<dbReference type="GO" id="GO:0030288">
    <property type="term" value="C:outer membrane-bounded periplasmic space"/>
    <property type="evidence" value="ECO:0007669"/>
    <property type="project" value="TreeGrafter"/>
</dbReference>
<comment type="similarity">
    <text evidence="2">In the N-terminal section; belongs to the glycosyltransferase 51 family.</text>
</comment>
<evidence type="ECO:0000259" key="17">
    <source>
        <dbReference type="Pfam" id="PF00912"/>
    </source>
</evidence>
<evidence type="ECO:0000256" key="14">
    <source>
        <dbReference type="SAM" id="MobiDB-lite"/>
    </source>
</evidence>
<dbReference type="PANTHER" id="PTHR32282">
    <property type="entry name" value="BINDING PROTEIN TRANSPEPTIDASE, PUTATIVE-RELATED"/>
    <property type="match status" value="1"/>
</dbReference>
<keyword evidence="4" id="KW-0645">Protease</keyword>
<dbReference type="FunFam" id="1.10.3810.10:FF:000001">
    <property type="entry name" value="Penicillin-binding protein 1A"/>
    <property type="match status" value="1"/>
</dbReference>
<feature type="compositionally biased region" description="Low complexity" evidence="14">
    <location>
        <begin position="62"/>
        <end position="81"/>
    </location>
</feature>
<evidence type="ECO:0000256" key="13">
    <source>
        <dbReference type="ARBA" id="ARBA00049902"/>
    </source>
</evidence>
<evidence type="ECO:0000256" key="2">
    <source>
        <dbReference type="ARBA" id="ARBA00007739"/>
    </source>
</evidence>
<dbReference type="EMBL" id="LJGU01000148">
    <property type="protein sequence ID" value="OEU96082.1"/>
    <property type="molecule type" value="Genomic_DNA"/>
</dbReference>
<dbReference type="SUPFAM" id="SSF53955">
    <property type="entry name" value="Lysozyme-like"/>
    <property type="match status" value="1"/>
</dbReference>
<evidence type="ECO:0000256" key="9">
    <source>
        <dbReference type="ARBA" id="ARBA00022984"/>
    </source>
</evidence>
<dbReference type="PANTHER" id="PTHR32282:SF34">
    <property type="entry name" value="PENICILLIN-BINDING PROTEIN 1A"/>
    <property type="match status" value="1"/>
</dbReference>
<keyword evidence="19" id="KW-1185">Reference proteome</keyword>
<comment type="catalytic activity">
    <reaction evidence="13">
        <text>[GlcNAc-(1-&gt;4)-Mur2Ac(oyl-L-Ala-gamma-D-Glu-L-Lys-D-Ala-D-Ala)](n)-di-trans,octa-cis-undecaprenyl diphosphate + beta-D-GlcNAc-(1-&gt;4)-Mur2Ac(oyl-L-Ala-gamma-D-Glu-L-Lys-D-Ala-D-Ala)-di-trans,octa-cis-undecaprenyl diphosphate = [GlcNAc-(1-&gt;4)-Mur2Ac(oyl-L-Ala-gamma-D-Glu-L-Lys-D-Ala-D-Ala)](n+1)-di-trans,octa-cis-undecaprenyl diphosphate + di-trans,octa-cis-undecaprenyl diphosphate + H(+)</text>
        <dbReference type="Rhea" id="RHEA:23708"/>
        <dbReference type="Rhea" id="RHEA-COMP:9602"/>
        <dbReference type="Rhea" id="RHEA-COMP:9603"/>
        <dbReference type="ChEBI" id="CHEBI:15378"/>
        <dbReference type="ChEBI" id="CHEBI:58405"/>
        <dbReference type="ChEBI" id="CHEBI:60033"/>
        <dbReference type="ChEBI" id="CHEBI:78435"/>
        <dbReference type="EC" id="2.4.99.28"/>
    </reaction>
</comment>
<keyword evidence="15" id="KW-1133">Transmembrane helix</keyword>
<dbReference type="Gene3D" id="3.40.710.10">
    <property type="entry name" value="DD-peptidase/beta-lactamase superfamily"/>
    <property type="match status" value="1"/>
</dbReference>
<comment type="caution">
    <text evidence="18">The sequence shown here is derived from an EMBL/GenBank/DDBJ whole genome shotgun (WGS) entry which is preliminary data.</text>
</comment>
<keyword evidence="6" id="KW-0808">Transferase</keyword>
<feature type="domain" description="Glycosyl transferase family 51" evidence="17">
    <location>
        <begin position="162"/>
        <end position="340"/>
    </location>
</feature>
<evidence type="ECO:0000256" key="4">
    <source>
        <dbReference type="ARBA" id="ARBA00022670"/>
    </source>
</evidence>
<dbReference type="STRING" id="1075402.AN216_22260"/>
<evidence type="ECO:0000256" key="7">
    <source>
        <dbReference type="ARBA" id="ARBA00022801"/>
    </source>
</evidence>
<keyword evidence="15" id="KW-0472">Membrane</keyword>
<keyword evidence="8" id="KW-0133">Cell shape</keyword>
<dbReference type="InterPro" id="IPR036950">
    <property type="entry name" value="PBP_transglycosylase"/>
</dbReference>
<dbReference type="Gene3D" id="1.10.3810.10">
    <property type="entry name" value="Biosynthetic peptidoglycan transglycosylase-like"/>
    <property type="match status" value="1"/>
</dbReference>
<dbReference type="Pfam" id="PF00912">
    <property type="entry name" value="Transgly"/>
    <property type="match status" value="1"/>
</dbReference>
<keyword evidence="11" id="KW-0961">Cell wall biogenesis/degradation</keyword>
<dbReference type="Pfam" id="PF00905">
    <property type="entry name" value="Transpeptidase"/>
    <property type="match status" value="1"/>
</dbReference>
<feature type="compositionally biased region" description="Low complexity" evidence="14">
    <location>
        <begin position="34"/>
        <end position="44"/>
    </location>
</feature>
<feature type="region of interest" description="Disordered" evidence="14">
    <location>
        <begin position="309"/>
        <end position="329"/>
    </location>
</feature>
<proteinExistence type="inferred from homology"/>
<evidence type="ECO:0000256" key="15">
    <source>
        <dbReference type="SAM" id="Phobius"/>
    </source>
</evidence>
<feature type="compositionally biased region" description="Pro residues" evidence="14">
    <location>
        <begin position="781"/>
        <end position="793"/>
    </location>
</feature>
<dbReference type="OrthoDB" id="8865355at2"/>
<evidence type="ECO:0000256" key="10">
    <source>
        <dbReference type="ARBA" id="ARBA00023268"/>
    </source>
</evidence>
<dbReference type="InterPro" id="IPR012338">
    <property type="entry name" value="Beta-lactam/transpept-like"/>
</dbReference>
<feature type="transmembrane region" description="Helical" evidence="15">
    <location>
        <begin position="111"/>
        <end position="133"/>
    </location>
</feature>
<feature type="compositionally biased region" description="Basic residues" evidence="14">
    <location>
        <begin position="1"/>
        <end position="15"/>
    </location>
</feature>
<evidence type="ECO:0000313" key="19">
    <source>
        <dbReference type="Proteomes" id="UP000176101"/>
    </source>
</evidence>
<keyword evidence="3" id="KW-0121">Carboxypeptidase</keyword>
<dbReference type="RefSeq" id="WP_070198472.1">
    <property type="nucleotide sequence ID" value="NZ_LJGU01000148.1"/>
</dbReference>